<gene>
    <name evidence="1" type="ORF">BFS30_03640</name>
</gene>
<sequence>MLLKKINYLSYGYYLRYMVFSCCVFTSGKAYGQAQSTYFIEAEDFQFPAGWVFSKEAGTNVSGKGALFAAASKDSIPDALTVISIKTKGRFLVWTRSRDYADNKPGTRKYLLLINEQNMTQESGTHLGEGYAWEKVGRIDLDADENVLRLKNTSKNFVRCDAILLSTDEAFDPNKEGSAIAGYAIKPTLVKETPMPLTISEAASFTKKEKLLGTLSNDRLKLNFEEVLNDKTGKHQIVATTAVFQDKRWATLKATVEENRIFLLSTKKAKIEFGAYFASWKNSASLTEFVVKGKTYRPMDQNGAKNPFLSGELSACLPSAVKQVSPEELWVTYLTDKGQEVKGIWKLKPGASHYELNLAYSAKESGFYSFVVSAFQDVSEAEVQHVQLPPMFNYKRLPTTPIMIPGAMTPQPLAIVEVGQSNRQLSFFVTGSLTDLPLDWGKDSTSRIGFSLKNAFNKVQPVAFAPVPGLEDSKLQAGQSLKRTFNLGAVPENWNGALEYISNSIYQVKDYRSQDSSSLTNAVFNMIDLVKNDDASGWNAQLKGFYDIEADPKVAPTVAQSAPLALISAAIMGRDEELYLNRALPTIEYTLSRSAFRWAKAVGAPYNLKEASLVLDPYKNVQFNTAYFDALNQLLDQKNPWLVQVGMPDQQPRKLSGYSVNLPAWTQELAAYRLTKDKQWLDKAVLHAQEFVQKEVYGQKTQLLTAQPFYNTSFYPYWWDLMDLYEINKDEVFLEAAKYASFFTIAGIRSYPLVQNQKQLIHEGGRYEGNTNLWWKDGKKFRLGFPRVDGDVTEKDVPQSLISPVGLGLEQPVTFFLPNKNVRHIFMSTWAPHLLRLSAESNKDIFEVYARNSIIGRFSNYPGYYATGFTDLTYRADYPYKGPDINSIYYHHISPHLAFTLDFLVTEAIQRSKGSITFPWGKQEGFVWFNNRIYGSGKGTIFDDSRVKLWLKKGLVNIDNPAINYITGISDDRFWLVLLNEAQQEQQFEIGLDLNQLAVKNTGVKFYKGIAAEPESMVLSGRKMKSVIAGKGLTAYSFPLQQPIAEKVLLPVKNGMQEINIGAPWGKLHAFRIRSPFGWDSIYAYLSTAPLTGVEAEMGLNEDPATLVKRVGYPFEWSFSRIDPAKPASISLKLKKKGSAEVQQVDVVFEVDEK</sequence>
<name>A0A1D7QC95_9SPHI</name>
<keyword evidence="2" id="KW-1185">Reference proteome</keyword>
<dbReference type="Proteomes" id="UP000094313">
    <property type="component" value="Chromosome"/>
</dbReference>
<reference evidence="1 2" key="1">
    <citation type="submission" date="2016-08" db="EMBL/GenBank/DDBJ databases">
        <authorList>
            <person name="Seilhamer J.J."/>
        </authorList>
    </citation>
    <scope>NUCLEOTIDE SEQUENCE [LARGE SCALE GENOMIC DNA]</scope>
    <source>
        <strain evidence="1 2">DX4</strain>
    </source>
</reference>
<proteinExistence type="predicted"/>
<dbReference type="KEGG" id="psty:BFS30_03640"/>
<evidence type="ECO:0000313" key="2">
    <source>
        <dbReference type="Proteomes" id="UP000094313"/>
    </source>
</evidence>
<evidence type="ECO:0000313" key="1">
    <source>
        <dbReference type="EMBL" id="AOM76328.1"/>
    </source>
</evidence>
<dbReference type="EMBL" id="CP017141">
    <property type="protein sequence ID" value="AOM76328.1"/>
    <property type="molecule type" value="Genomic_DNA"/>
</dbReference>
<organism evidence="1 2">
    <name type="scientific">Pedobacter steynii</name>
    <dbReference type="NCBI Taxonomy" id="430522"/>
    <lineage>
        <taxon>Bacteria</taxon>
        <taxon>Pseudomonadati</taxon>
        <taxon>Bacteroidota</taxon>
        <taxon>Sphingobacteriia</taxon>
        <taxon>Sphingobacteriales</taxon>
        <taxon>Sphingobacteriaceae</taxon>
        <taxon>Pedobacter</taxon>
    </lineage>
</organism>
<protein>
    <submittedName>
        <fullName evidence="1">Uncharacterized protein</fullName>
    </submittedName>
</protein>
<dbReference type="AlphaFoldDB" id="A0A1D7QC95"/>
<accession>A0A1D7QC95</accession>